<gene>
    <name evidence="2" type="ORF">NNL22_15525</name>
</gene>
<dbReference type="InterPro" id="IPR000073">
    <property type="entry name" value="AB_hydrolase_1"/>
</dbReference>
<dbReference type="Gene3D" id="3.40.50.1820">
    <property type="entry name" value="alpha/beta hydrolase"/>
    <property type="match status" value="1"/>
</dbReference>
<dbReference type="PRINTS" id="PR00111">
    <property type="entry name" value="ABHYDROLASE"/>
</dbReference>
<keyword evidence="2" id="KW-0378">Hydrolase</keyword>
<dbReference type="InterPro" id="IPR029058">
    <property type="entry name" value="AB_hydrolase_fold"/>
</dbReference>
<keyword evidence="3" id="KW-1185">Reference proteome</keyword>
<dbReference type="InterPro" id="IPR022742">
    <property type="entry name" value="Hydrolase_4"/>
</dbReference>
<dbReference type="Pfam" id="PF12146">
    <property type="entry name" value="Hydrolase_4"/>
    <property type="match status" value="1"/>
</dbReference>
<protein>
    <submittedName>
        <fullName evidence="2">Alpha/beta fold hydrolase</fullName>
    </submittedName>
</protein>
<dbReference type="GO" id="GO:0016787">
    <property type="term" value="F:hydrolase activity"/>
    <property type="evidence" value="ECO:0007669"/>
    <property type="project" value="UniProtKB-KW"/>
</dbReference>
<evidence type="ECO:0000259" key="1">
    <source>
        <dbReference type="Pfam" id="PF12146"/>
    </source>
</evidence>
<dbReference type="KEGG" id="asem:NNL22_15525"/>
<reference evidence="2" key="1">
    <citation type="submission" date="2022-07" db="EMBL/GenBank/DDBJ databases">
        <title>Alkalimarinus sp. nov., isolated from gut of a Alitta virens.</title>
        <authorList>
            <person name="Yang A.I."/>
            <person name="Shin N.-R."/>
        </authorList>
    </citation>
    <scope>NUCLEOTIDE SEQUENCE</scope>
    <source>
        <strain evidence="2">FA028</strain>
    </source>
</reference>
<evidence type="ECO:0000313" key="3">
    <source>
        <dbReference type="Proteomes" id="UP001164472"/>
    </source>
</evidence>
<dbReference type="EMBL" id="CP101527">
    <property type="protein sequence ID" value="UZW74414.1"/>
    <property type="molecule type" value="Genomic_DNA"/>
</dbReference>
<proteinExistence type="predicted"/>
<sequence length="314" mass="35243">MNSNLINTEGEKTTPVLCQQLLDQELQRFEADYQHHYLEGETKPKAIGKPYLLHNPESARGVLLIHGLMAAPEEVREWADFLFSKGYTVYAPRMAGHGTSADDLSKRQMDEWVESVNRGHEILKACCGHIIVAGFSTGGAVALHQATTKPGEFEALISISAPLKFKKFSAHFARPVNNWNRALKRLDSVTPSAISTARLRKEFVTNHADNPHINYLRCPVSSIVEIQRLMKGVQQNLASLSIPTLVIHGTHDPKVDVKSSRELFKQLPDGRKYYREVDFHLHGIIRGKIAQQVFHEVGEFLSKKSRHRADPANG</sequence>
<dbReference type="PANTHER" id="PTHR11614">
    <property type="entry name" value="PHOSPHOLIPASE-RELATED"/>
    <property type="match status" value="1"/>
</dbReference>
<dbReference type="InterPro" id="IPR051044">
    <property type="entry name" value="MAG_DAG_Lipase"/>
</dbReference>
<dbReference type="SUPFAM" id="SSF53474">
    <property type="entry name" value="alpha/beta-Hydrolases"/>
    <property type="match status" value="1"/>
</dbReference>
<dbReference type="RefSeq" id="WP_251812947.1">
    <property type="nucleotide sequence ID" value="NZ_CP101527.1"/>
</dbReference>
<accession>A0A9E8HRF6</accession>
<evidence type="ECO:0000313" key="2">
    <source>
        <dbReference type="EMBL" id="UZW74414.1"/>
    </source>
</evidence>
<dbReference type="AlphaFoldDB" id="A0A9E8HRF6"/>
<dbReference type="Proteomes" id="UP001164472">
    <property type="component" value="Chromosome"/>
</dbReference>
<feature type="domain" description="Serine aminopeptidase S33" evidence="1">
    <location>
        <begin position="61"/>
        <end position="285"/>
    </location>
</feature>
<name>A0A9E8HRF6_9ALTE</name>
<organism evidence="2 3">
    <name type="scientific">Alkalimarinus sediminis</name>
    <dbReference type="NCBI Taxonomy" id="1632866"/>
    <lineage>
        <taxon>Bacteria</taxon>
        <taxon>Pseudomonadati</taxon>
        <taxon>Pseudomonadota</taxon>
        <taxon>Gammaproteobacteria</taxon>
        <taxon>Alteromonadales</taxon>
        <taxon>Alteromonadaceae</taxon>
        <taxon>Alkalimarinus</taxon>
    </lineage>
</organism>